<feature type="region of interest" description="Disordered" evidence="4">
    <location>
        <begin position="541"/>
        <end position="561"/>
    </location>
</feature>
<feature type="repeat" description="WD" evidence="3">
    <location>
        <begin position="901"/>
        <end position="942"/>
    </location>
</feature>
<feature type="repeat" description="WD" evidence="3">
    <location>
        <begin position="1279"/>
        <end position="1320"/>
    </location>
</feature>
<dbReference type="InterPro" id="IPR018391">
    <property type="entry name" value="PQQ_b-propeller_rpt"/>
</dbReference>
<dbReference type="InterPro" id="IPR036322">
    <property type="entry name" value="WD40_repeat_dom_sf"/>
</dbReference>
<dbReference type="InterPro" id="IPR001680">
    <property type="entry name" value="WD40_rpt"/>
</dbReference>
<dbReference type="EMBL" id="CP002198">
    <property type="protein sequence ID" value="ADN14508.1"/>
    <property type="molecule type" value="Genomic_DNA"/>
</dbReference>
<name>E0UHX8_GLOV7</name>
<dbReference type="SUPFAM" id="SSF52129">
    <property type="entry name" value="Caspase-like"/>
    <property type="match status" value="1"/>
</dbReference>
<feature type="domain" description="TEP-1 second beta-propeller" evidence="7">
    <location>
        <begin position="1044"/>
        <end position="1231"/>
    </location>
</feature>
<dbReference type="SUPFAM" id="SSF50998">
    <property type="entry name" value="Quinoprotein alcohol dehydrogenase-like"/>
    <property type="match status" value="1"/>
</dbReference>
<evidence type="ECO:0000313" key="9">
    <source>
        <dbReference type="Proteomes" id="UP000008206"/>
    </source>
</evidence>
<dbReference type="SUPFAM" id="SSF52540">
    <property type="entry name" value="P-loop containing nucleoside triphosphate hydrolases"/>
    <property type="match status" value="1"/>
</dbReference>
<keyword evidence="1 3" id="KW-0853">WD repeat</keyword>
<feature type="domain" description="Novel STAND NTPase 1" evidence="6">
    <location>
        <begin position="271"/>
        <end position="532"/>
    </location>
</feature>
<feature type="repeat" description="WD" evidence="3">
    <location>
        <begin position="1069"/>
        <end position="1110"/>
    </location>
</feature>
<dbReference type="eggNOG" id="COG1672">
    <property type="taxonomic scope" value="Bacteria"/>
</dbReference>
<organism evidence="8 9">
    <name type="scientific">Gloeothece verrucosa (strain PCC 7822)</name>
    <name type="common">Cyanothece sp. (strain PCC 7822)</name>
    <dbReference type="NCBI Taxonomy" id="497965"/>
    <lineage>
        <taxon>Bacteria</taxon>
        <taxon>Bacillati</taxon>
        <taxon>Cyanobacteriota</taxon>
        <taxon>Cyanophyceae</taxon>
        <taxon>Oscillatoriophycideae</taxon>
        <taxon>Chroococcales</taxon>
        <taxon>Aphanothecaceae</taxon>
        <taxon>Gloeothece</taxon>
        <taxon>Gloeothece verrucosa</taxon>
    </lineage>
</organism>
<dbReference type="SMART" id="SM00564">
    <property type="entry name" value="PQQ"/>
    <property type="match status" value="13"/>
</dbReference>
<sequence length="1444" mass="163349">MDRYALVIGIPEYNNFTPLPKTTNDAEEVAKCLESYGGFQVTRVPKKANLNKDGYEMKSGKVTCEELKREISIFLLERAKNKNALIYFTGHGFTLYNSWVEKKIGFLATSDCSVQIQSNNIITQEQGINLEEFNELIAKANLSSLVLFLDCCHSGYFIERQLFEASLSTFKTKQDYYLITACRSFETAKTVRSQDHSVFSGALIRGLSQENADPKGEISCDRLFDFIGREIGRKLQEPLRMGVGGSIILVNHKPLQEILEPLKKDGEVICPYQGLEAFTKESKPFFFGRKRLVEKIKQTLEEKSFVPLIGASGSGKSSVVLAGLIPWLEEEKLENGGKRWEVLTPIKPGFEPLVELRRTLKPVFSGSEKELKDLIENSSLPPLLRGVGGIKLLVVDQFEEIFTVCENELERKRFIELITGVKELNNPRLVVVTTMRADFLDRCLEYDSLYKLIQEQAVYMPPLRGIELREIITQPAKRQGYNIEENLLEKLLDDVGKESGFLPLLEFALTQLWEKRDRQQPLLTLKQYESLEQTNIAPLIKGGRGGSESLDEPQEKQNSGLKQTLDLYAEKVYHYRDFSQENPTQPRNPQEKEWIRLIFLRLVRTGEQEKDTRQRQTKATILNIAGSNLEQREALTELIEGERGLIKARLLVTGKELSDPQPWIDLVHEALIEGWRRFAGWRQQDRDLRRLCDRLREQFREWQKNLIDDNLMMGGLLAQVRQQWEELQPYLLSPDEDRQFFEESDRYEQGKTRKLQAFEEIQLEQQAAEIPDLLKSEPVQGLVAAIKLMGDNLDKLPEKLLPTVQTRLREAMEMPGCLLHEDSVNSVAISGDGQFVVSGSEDKTVRVWDLHKHCLVDTFRGHEDAVNSVAISGDGQFVVSGSRDKTVRVWDLHTLSLVHTFTGHENSVCSVAISEDGQFVVSGSWDKTMRVWDLHTLCLVHTFTGHESYVKTVAISEDGQFVVSGSWDKTVRVWDLHTLSLVHTFTGHQSYVDSVAISQDGQFVVSGSRDKTVRVWDLHTLSLVHTFTGHQSSVYSVAISQDGQFVVSGSEDNTVRVWDLHTLCLVHTFTGHERAVYSVAISDDGQFVISGSSDNTVWVWDLHTLSLVHTFTGHESYVYSVAISEDGQFVVSGSKDKTVRVWDLRNLCLVHTFTGHERSVDTVAISQDGQFVVSGSSDNTLRVWDLHTLSLVHTFTGHESSVYSVAISEDGQFVVSGSEDNTLRVWDLRNLCLVHTFTGHERSVDTVAISEDGQFVVSGSSDKTVRVWDLHTLSLVHTFTGHESSVYSVAISEDGQFVVSGSSDKTVRVWDLHTLSLVHTFTGHERSVDTVAISEDGQFVVSGSWDKTVRVWDLHTLSLVHTFTGHQSSVYSVAISEDGQFVVSGSEDKTVRVWRVRWQDNLKICCDRLRHHPVFQNPEPGTPEAAAFLTCQRYAWNDEPSNLS</sequence>
<feature type="repeat" description="WD" evidence="3">
    <location>
        <begin position="1027"/>
        <end position="1068"/>
    </location>
</feature>
<evidence type="ECO:0000259" key="7">
    <source>
        <dbReference type="Pfam" id="PF25047"/>
    </source>
</evidence>
<dbReference type="CDD" id="cd00200">
    <property type="entry name" value="WD40"/>
    <property type="match status" value="2"/>
</dbReference>
<dbReference type="InterPro" id="IPR056829">
    <property type="entry name" value="Beta-prop_TEP1_2nd"/>
</dbReference>
<dbReference type="SUPFAM" id="SSF50978">
    <property type="entry name" value="WD40 repeat-like"/>
    <property type="match status" value="1"/>
</dbReference>
<dbReference type="InterPro" id="IPR027417">
    <property type="entry name" value="P-loop_NTPase"/>
</dbReference>
<feature type="repeat" description="WD" evidence="3">
    <location>
        <begin position="985"/>
        <end position="1026"/>
    </location>
</feature>
<dbReference type="InterPro" id="IPR015943">
    <property type="entry name" value="WD40/YVTN_repeat-like_dom_sf"/>
</dbReference>
<dbReference type="InterPro" id="IPR011047">
    <property type="entry name" value="Quinoprotein_ADH-like_sf"/>
</dbReference>
<dbReference type="RefSeq" id="WP_013322613.1">
    <property type="nucleotide sequence ID" value="NC_014501.1"/>
</dbReference>
<dbReference type="InterPro" id="IPR029030">
    <property type="entry name" value="Caspase-like_dom_sf"/>
</dbReference>
<gene>
    <name evidence="8" type="ordered locus">Cyan7822_2536</name>
</gene>
<dbReference type="eggNOG" id="COG2319">
    <property type="taxonomic scope" value="Bacteria"/>
</dbReference>
<dbReference type="OrthoDB" id="500003at2"/>
<feature type="repeat" description="WD" evidence="3">
    <location>
        <begin position="1195"/>
        <end position="1236"/>
    </location>
</feature>
<dbReference type="Pfam" id="PF00656">
    <property type="entry name" value="Peptidase_C14"/>
    <property type="match status" value="1"/>
</dbReference>
<dbReference type="Gene3D" id="2.130.10.10">
    <property type="entry name" value="YVTN repeat-like/Quinoprotein amine dehydrogenase"/>
    <property type="match status" value="7"/>
</dbReference>
<feature type="repeat" description="WD" evidence="3">
    <location>
        <begin position="1363"/>
        <end position="1397"/>
    </location>
</feature>
<dbReference type="PROSITE" id="PS50294">
    <property type="entry name" value="WD_REPEATS_REGION"/>
    <property type="match status" value="14"/>
</dbReference>
<dbReference type="PRINTS" id="PR00320">
    <property type="entry name" value="GPROTEINBRPT"/>
</dbReference>
<dbReference type="InterPro" id="IPR050349">
    <property type="entry name" value="WD_LIS1/nudF_dynein_reg"/>
</dbReference>
<keyword evidence="9" id="KW-1185">Reference proteome</keyword>
<evidence type="ECO:0000259" key="5">
    <source>
        <dbReference type="Pfam" id="PF00656"/>
    </source>
</evidence>
<keyword evidence="2" id="KW-0677">Repeat</keyword>
<dbReference type="PROSITE" id="PS50082">
    <property type="entry name" value="WD_REPEATS_2"/>
    <property type="match status" value="14"/>
</dbReference>
<feature type="domain" description="Novel STAND NTPase 1" evidence="6">
    <location>
        <begin position="558"/>
        <end position="705"/>
    </location>
</feature>
<feature type="repeat" description="WD" evidence="3">
    <location>
        <begin position="1321"/>
        <end position="1362"/>
    </location>
</feature>
<feature type="repeat" description="WD" evidence="3">
    <location>
        <begin position="1153"/>
        <end position="1194"/>
    </location>
</feature>
<proteinExistence type="predicted"/>
<dbReference type="InterPro" id="IPR019775">
    <property type="entry name" value="WD40_repeat_CS"/>
</dbReference>
<dbReference type="InterPro" id="IPR020472">
    <property type="entry name" value="WD40_PAC1"/>
</dbReference>
<dbReference type="PANTHER" id="PTHR44129">
    <property type="entry name" value="WD REPEAT-CONTAINING PROTEIN POP1"/>
    <property type="match status" value="1"/>
</dbReference>
<dbReference type="STRING" id="497965.Cyan7822_2536"/>
<dbReference type="Pfam" id="PF00400">
    <property type="entry name" value="WD40"/>
    <property type="match status" value="9"/>
</dbReference>
<feature type="repeat" description="WD" evidence="3">
    <location>
        <begin position="1111"/>
        <end position="1152"/>
    </location>
</feature>
<dbReference type="InterPro" id="IPR049052">
    <property type="entry name" value="nSTAND1"/>
</dbReference>
<accession>E0UHX8</accession>
<dbReference type="GO" id="GO:0004197">
    <property type="term" value="F:cysteine-type endopeptidase activity"/>
    <property type="evidence" value="ECO:0007669"/>
    <property type="project" value="InterPro"/>
</dbReference>
<evidence type="ECO:0000256" key="2">
    <source>
        <dbReference type="ARBA" id="ARBA00022737"/>
    </source>
</evidence>
<dbReference type="SMART" id="SM00320">
    <property type="entry name" value="WD40"/>
    <property type="match status" value="14"/>
</dbReference>
<dbReference type="HOGENOM" id="CLU_002352_0_1_3"/>
<feature type="repeat" description="WD" evidence="3">
    <location>
        <begin position="820"/>
        <end position="858"/>
    </location>
</feature>
<evidence type="ECO:0000256" key="4">
    <source>
        <dbReference type="SAM" id="MobiDB-lite"/>
    </source>
</evidence>
<feature type="repeat" description="WD" evidence="3">
    <location>
        <begin position="859"/>
        <end position="900"/>
    </location>
</feature>
<feature type="repeat" description="WD" evidence="3">
    <location>
        <begin position="1237"/>
        <end position="1278"/>
    </location>
</feature>
<dbReference type="InterPro" id="IPR011600">
    <property type="entry name" value="Pept_C14_caspase"/>
</dbReference>
<dbReference type="GO" id="GO:0006508">
    <property type="term" value="P:proteolysis"/>
    <property type="evidence" value="ECO:0007669"/>
    <property type="project" value="InterPro"/>
</dbReference>
<dbReference type="Pfam" id="PF20703">
    <property type="entry name" value="nSTAND1"/>
    <property type="match status" value="2"/>
</dbReference>
<evidence type="ECO:0000256" key="1">
    <source>
        <dbReference type="ARBA" id="ARBA00022574"/>
    </source>
</evidence>
<dbReference type="PROSITE" id="PS00678">
    <property type="entry name" value="WD_REPEATS_1"/>
    <property type="match status" value="13"/>
</dbReference>
<evidence type="ECO:0000313" key="8">
    <source>
        <dbReference type="EMBL" id="ADN14508.1"/>
    </source>
</evidence>
<dbReference type="eggNOG" id="COG4249">
    <property type="taxonomic scope" value="Bacteria"/>
</dbReference>
<evidence type="ECO:0000256" key="3">
    <source>
        <dbReference type="PROSITE-ProRule" id="PRU00221"/>
    </source>
</evidence>
<feature type="repeat" description="WD" evidence="3">
    <location>
        <begin position="943"/>
        <end position="984"/>
    </location>
</feature>
<dbReference type="Gene3D" id="3.40.50.1460">
    <property type="match status" value="1"/>
</dbReference>
<protein>
    <submittedName>
        <fullName evidence="8">WD40 repeat, subgroup</fullName>
    </submittedName>
</protein>
<reference evidence="9" key="1">
    <citation type="journal article" date="2011" name="MBio">
        <title>Novel metabolic attributes of the genus Cyanothece, comprising a group of unicellular nitrogen-fixing Cyanobacteria.</title>
        <authorList>
            <person name="Bandyopadhyay A."/>
            <person name="Elvitigala T."/>
            <person name="Welsh E."/>
            <person name="Stockel J."/>
            <person name="Liberton M."/>
            <person name="Min H."/>
            <person name="Sherman L.A."/>
            <person name="Pakrasi H.B."/>
        </authorList>
    </citation>
    <scope>NUCLEOTIDE SEQUENCE [LARGE SCALE GENOMIC DNA]</scope>
    <source>
        <strain evidence="9">PCC 7822</strain>
    </source>
</reference>
<feature type="domain" description="Peptidase C14 caspase" evidence="5">
    <location>
        <begin position="3"/>
        <end position="219"/>
    </location>
</feature>
<dbReference type="Proteomes" id="UP000008206">
    <property type="component" value="Chromosome"/>
</dbReference>
<dbReference type="Pfam" id="PF25047">
    <property type="entry name" value="Beta-prop_TEP1_2nd"/>
    <property type="match status" value="1"/>
</dbReference>
<dbReference type="KEGG" id="cyj:Cyan7822_2536"/>
<evidence type="ECO:0000259" key="6">
    <source>
        <dbReference type="Pfam" id="PF20703"/>
    </source>
</evidence>